<accession>A0ABW3GF39</accession>
<dbReference type="EMBL" id="JBHTIL010000004">
    <property type="protein sequence ID" value="MFD0927329.1"/>
    <property type="molecule type" value="Genomic_DNA"/>
</dbReference>
<dbReference type="RefSeq" id="WP_253649138.1">
    <property type="nucleotide sequence ID" value="NZ_BAAAMO010000005.1"/>
</dbReference>
<evidence type="ECO:0000259" key="1">
    <source>
        <dbReference type="Pfam" id="PF05076"/>
    </source>
</evidence>
<feature type="domain" description="Suppressor of fused-like" evidence="1">
    <location>
        <begin position="31"/>
        <end position="186"/>
    </location>
</feature>
<reference evidence="3" key="1">
    <citation type="journal article" date="2019" name="Int. J. Syst. Evol. Microbiol.">
        <title>The Global Catalogue of Microorganisms (GCM) 10K type strain sequencing project: providing services to taxonomists for standard genome sequencing and annotation.</title>
        <authorList>
            <consortium name="The Broad Institute Genomics Platform"/>
            <consortium name="The Broad Institute Genome Sequencing Center for Infectious Disease"/>
            <person name="Wu L."/>
            <person name="Ma J."/>
        </authorList>
    </citation>
    <scope>NUCLEOTIDE SEQUENCE [LARGE SCALE GENOMIC DNA]</scope>
    <source>
        <strain evidence="3">CCUG 50873</strain>
    </source>
</reference>
<dbReference type="Pfam" id="PF05076">
    <property type="entry name" value="SUFU"/>
    <property type="match status" value="1"/>
</dbReference>
<keyword evidence="3" id="KW-1185">Reference proteome</keyword>
<protein>
    <submittedName>
        <fullName evidence="2">Suppressor of fused domain protein</fullName>
    </submittedName>
</protein>
<organism evidence="2 3">
    <name type="scientific">Williamsia deligens</name>
    <dbReference type="NCBI Taxonomy" id="321325"/>
    <lineage>
        <taxon>Bacteria</taxon>
        <taxon>Bacillati</taxon>
        <taxon>Actinomycetota</taxon>
        <taxon>Actinomycetes</taxon>
        <taxon>Mycobacteriales</taxon>
        <taxon>Nocardiaceae</taxon>
        <taxon>Williamsia</taxon>
    </lineage>
</organism>
<proteinExistence type="predicted"/>
<dbReference type="InterPro" id="IPR020941">
    <property type="entry name" value="SUFU-like_domain"/>
</dbReference>
<gene>
    <name evidence="2" type="ORF">ACFQ04_16435</name>
</gene>
<evidence type="ECO:0000313" key="2">
    <source>
        <dbReference type="EMBL" id="MFD0927329.1"/>
    </source>
</evidence>
<dbReference type="Proteomes" id="UP001597068">
    <property type="component" value="Unassembled WGS sequence"/>
</dbReference>
<name>A0ABW3GF39_9NOCA</name>
<comment type="caution">
    <text evidence="2">The sequence shown here is derived from an EMBL/GenBank/DDBJ whole genome shotgun (WGS) entry which is preliminary data.</text>
</comment>
<sequence length="193" mass="20310">MSESVTDAVAAHLRAAVGTEPQRASVTFLGLEPMDVLRFATDDGVVFASVGCSRHPMTDPTGFDVDPLRGPRAEVVVRMRSAGDLAGLHRSLAVLAAAPAVEGMVLVPDALVDLSEPLWTGSSCTAVVLQADVVEQCPLPAPMSPVEFLRAVPITANEAAWVRLRGVDELRRAWTEAGVDIADPHRVAVDPGA</sequence>
<evidence type="ECO:0000313" key="3">
    <source>
        <dbReference type="Proteomes" id="UP001597068"/>
    </source>
</evidence>